<evidence type="ECO:0000313" key="3">
    <source>
        <dbReference type="EMBL" id="KAK3586007.1"/>
    </source>
</evidence>
<feature type="domain" description="Caspase family p20" evidence="2">
    <location>
        <begin position="12"/>
        <end position="150"/>
    </location>
</feature>
<dbReference type="InterPro" id="IPR015917">
    <property type="entry name" value="Pept_C14A"/>
</dbReference>
<evidence type="ECO:0000256" key="1">
    <source>
        <dbReference type="ARBA" id="ARBA00010134"/>
    </source>
</evidence>
<dbReference type="AlphaFoldDB" id="A0AAE0VR00"/>
<accession>A0AAE0VR00</accession>
<dbReference type="GO" id="GO:0006508">
    <property type="term" value="P:proteolysis"/>
    <property type="evidence" value="ECO:0007669"/>
    <property type="project" value="InterPro"/>
</dbReference>
<dbReference type="GO" id="GO:0043525">
    <property type="term" value="P:positive regulation of neuron apoptotic process"/>
    <property type="evidence" value="ECO:0007669"/>
    <property type="project" value="TreeGrafter"/>
</dbReference>
<dbReference type="PANTHER" id="PTHR10454">
    <property type="entry name" value="CASPASE"/>
    <property type="match status" value="1"/>
</dbReference>
<sequence>MEENVYIFSHKHRGLALVIVNNKFNVPHLLDRSGAENDLKNMKKLFTKLAFAVKIYENLGVEQMIKTLKKAASNKKFLKDSDYFVCVISTHGEEIKDTTLASKQTTVQHDLYGIDGMPIYTSDVTTLFNMSNCPALAGKPKLFFIQVGIG</sequence>
<dbReference type="GO" id="GO:0006915">
    <property type="term" value="P:apoptotic process"/>
    <property type="evidence" value="ECO:0007669"/>
    <property type="project" value="TreeGrafter"/>
</dbReference>
<comment type="caution">
    <text evidence="3">The sequence shown here is derived from an EMBL/GenBank/DDBJ whole genome shotgun (WGS) entry which is preliminary data.</text>
</comment>
<dbReference type="Pfam" id="PF00656">
    <property type="entry name" value="Peptidase_C14"/>
    <property type="match status" value="1"/>
</dbReference>
<comment type="similarity">
    <text evidence="1">Belongs to the peptidase C14A family.</text>
</comment>
<dbReference type="GO" id="GO:0004197">
    <property type="term" value="F:cysteine-type endopeptidase activity"/>
    <property type="evidence" value="ECO:0007669"/>
    <property type="project" value="InterPro"/>
</dbReference>
<dbReference type="PROSITE" id="PS50208">
    <property type="entry name" value="CASPASE_P20"/>
    <property type="match status" value="1"/>
</dbReference>
<dbReference type="GO" id="GO:0005737">
    <property type="term" value="C:cytoplasm"/>
    <property type="evidence" value="ECO:0007669"/>
    <property type="project" value="TreeGrafter"/>
</dbReference>
<keyword evidence="4" id="KW-1185">Reference proteome</keyword>
<dbReference type="InterPro" id="IPR002398">
    <property type="entry name" value="Pept_C14"/>
</dbReference>
<name>A0AAE0VR00_9BIVA</name>
<dbReference type="PANTHER" id="PTHR10454:SF210">
    <property type="entry name" value="CASPASE-2"/>
    <property type="match status" value="1"/>
</dbReference>
<dbReference type="SUPFAM" id="SSF52129">
    <property type="entry name" value="Caspase-like"/>
    <property type="match status" value="1"/>
</dbReference>
<dbReference type="Proteomes" id="UP001195483">
    <property type="component" value="Unassembled WGS sequence"/>
</dbReference>
<dbReference type="InterPro" id="IPR029030">
    <property type="entry name" value="Caspase-like_dom_sf"/>
</dbReference>
<reference evidence="3" key="3">
    <citation type="submission" date="2023-05" db="EMBL/GenBank/DDBJ databases">
        <authorList>
            <person name="Smith C.H."/>
        </authorList>
    </citation>
    <scope>NUCLEOTIDE SEQUENCE</scope>
    <source>
        <strain evidence="3">CHS0354</strain>
        <tissue evidence="3">Mantle</tissue>
    </source>
</reference>
<dbReference type="Gene3D" id="3.40.50.1460">
    <property type="match status" value="1"/>
</dbReference>
<gene>
    <name evidence="3" type="ORF">CHS0354_033124</name>
</gene>
<dbReference type="EMBL" id="JAEAOA010001951">
    <property type="protein sequence ID" value="KAK3586007.1"/>
    <property type="molecule type" value="Genomic_DNA"/>
</dbReference>
<reference evidence="3" key="2">
    <citation type="journal article" date="2021" name="Genome Biol. Evol.">
        <title>Developing a high-quality reference genome for a parasitic bivalve with doubly uniparental inheritance (Bivalvia: Unionida).</title>
        <authorList>
            <person name="Smith C.H."/>
        </authorList>
    </citation>
    <scope>NUCLEOTIDE SEQUENCE</scope>
    <source>
        <strain evidence="3">CHS0354</strain>
        <tissue evidence="3">Mantle</tissue>
    </source>
</reference>
<evidence type="ECO:0000313" key="4">
    <source>
        <dbReference type="Proteomes" id="UP001195483"/>
    </source>
</evidence>
<organism evidence="3 4">
    <name type="scientific">Potamilus streckersoni</name>
    <dbReference type="NCBI Taxonomy" id="2493646"/>
    <lineage>
        <taxon>Eukaryota</taxon>
        <taxon>Metazoa</taxon>
        <taxon>Spiralia</taxon>
        <taxon>Lophotrochozoa</taxon>
        <taxon>Mollusca</taxon>
        <taxon>Bivalvia</taxon>
        <taxon>Autobranchia</taxon>
        <taxon>Heteroconchia</taxon>
        <taxon>Palaeoheterodonta</taxon>
        <taxon>Unionida</taxon>
        <taxon>Unionoidea</taxon>
        <taxon>Unionidae</taxon>
        <taxon>Ambleminae</taxon>
        <taxon>Lampsilini</taxon>
        <taxon>Potamilus</taxon>
    </lineage>
</organism>
<dbReference type="PRINTS" id="PR00376">
    <property type="entry name" value="IL1BCENZYME"/>
</dbReference>
<proteinExistence type="inferred from homology"/>
<dbReference type="InterPro" id="IPR011600">
    <property type="entry name" value="Pept_C14_caspase"/>
</dbReference>
<dbReference type="InterPro" id="IPR001309">
    <property type="entry name" value="Pept_C14_p20"/>
</dbReference>
<protein>
    <recommendedName>
        <fullName evidence="2">Caspase family p20 domain-containing protein</fullName>
    </recommendedName>
</protein>
<reference evidence="3" key="1">
    <citation type="journal article" date="2021" name="Genome Biol. Evol.">
        <title>A High-Quality Reference Genome for a Parasitic Bivalve with Doubly Uniparental Inheritance (Bivalvia: Unionida).</title>
        <authorList>
            <person name="Smith C.H."/>
        </authorList>
    </citation>
    <scope>NUCLEOTIDE SEQUENCE</scope>
    <source>
        <strain evidence="3">CHS0354</strain>
    </source>
</reference>
<evidence type="ECO:0000259" key="2">
    <source>
        <dbReference type="PROSITE" id="PS50208"/>
    </source>
</evidence>
<dbReference type="SMART" id="SM00115">
    <property type="entry name" value="CASc"/>
    <property type="match status" value="1"/>
</dbReference>